<dbReference type="Proteomes" id="UP000032142">
    <property type="component" value="Unassembled WGS sequence"/>
</dbReference>
<proteinExistence type="predicted"/>
<reference evidence="2" key="1">
    <citation type="submission" date="2014-09" db="EMBL/GenBank/DDBJ databases">
        <authorList>
            <person name="Mudge J."/>
            <person name="Ramaraj T."/>
            <person name="Lindquist I.E."/>
            <person name="Bharti A.K."/>
            <person name="Sundararajan A."/>
            <person name="Cameron C.T."/>
            <person name="Woodward J.E."/>
            <person name="May G.D."/>
            <person name="Brubaker C."/>
            <person name="Broadhvest J."/>
            <person name="Wilkins T.A."/>
        </authorList>
    </citation>
    <scope>NUCLEOTIDE SEQUENCE</scope>
    <source>
        <strain evidence="2">cv. AKA8401</strain>
    </source>
</reference>
<organism evidence="1 2">
    <name type="scientific">Gossypium arboreum</name>
    <name type="common">Tree cotton</name>
    <name type="synonym">Gossypium nanking</name>
    <dbReference type="NCBI Taxonomy" id="29729"/>
    <lineage>
        <taxon>Eukaryota</taxon>
        <taxon>Viridiplantae</taxon>
        <taxon>Streptophyta</taxon>
        <taxon>Embryophyta</taxon>
        <taxon>Tracheophyta</taxon>
        <taxon>Spermatophyta</taxon>
        <taxon>Magnoliopsida</taxon>
        <taxon>eudicotyledons</taxon>
        <taxon>Gunneridae</taxon>
        <taxon>Pentapetalae</taxon>
        <taxon>rosids</taxon>
        <taxon>malvids</taxon>
        <taxon>Malvales</taxon>
        <taxon>Malvaceae</taxon>
        <taxon>Malvoideae</taxon>
        <taxon>Gossypium</taxon>
    </lineage>
</organism>
<evidence type="ECO:0000313" key="2">
    <source>
        <dbReference type="Proteomes" id="UP000032142"/>
    </source>
</evidence>
<sequence length="21" mass="2135">MCLHLSILGLRTASVPPSAPA</sequence>
<accession>A0A0B0P142</accession>
<gene>
    <name evidence="1" type="ORF">F383_25265</name>
</gene>
<dbReference type="AlphaFoldDB" id="A0A0B0P142"/>
<evidence type="ECO:0000313" key="1">
    <source>
        <dbReference type="EMBL" id="KHG20448.1"/>
    </source>
</evidence>
<name>A0A0B0P142_GOSAR</name>
<keyword evidence="2" id="KW-1185">Reference proteome</keyword>
<protein>
    <submittedName>
        <fullName evidence="1">Uncharacterized protein</fullName>
    </submittedName>
</protein>
<dbReference type="EMBL" id="KN415745">
    <property type="protein sequence ID" value="KHG20448.1"/>
    <property type="molecule type" value="Genomic_DNA"/>
</dbReference>